<dbReference type="GO" id="GO:0003774">
    <property type="term" value="F:cytoskeletal motor activity"/>
    <property type="evidence" value="ECO:0007669"/>
    <property type="project" value="InterPro"/>
</dbReference>
<protein>
    <recommendedName>
        <fullName evidence="4 10">Flagellar motor switch protein FliM</fullName>
    </recommendedName>
</protein>
<evidence type="ECO:0000259" key="11">
    <source>
        <dbReference type="Pfam" id="PF01052"/>
    </source>
</evidence>
<dbReference type="PANTHER" id="PTHR30034:SF6">
    <property type="entry name" value="YOP PROTEINS TRANSLOCATION PROTEIN Q"/>
    <property type="match status" value="1"/>
</dbReference>
<evidence type="ECO:0000313" key="12">
    <source>
        <dbReference type="EMBL" id="MBC5639458.1"/>
    </source>
</evidence>
<evidence type="ECO:0000256" key="6">
    <source>
        <dbReference type="ARBA" id="ARBA00022500"/>
    </source>
</evidence>
<dbReference type="Gene3D" id="3.40.1550.10">
    <property type="entry name" value="CheC-like"/>
    <property type="match status" value="1"/>
</dbReference>
<comment type="similarity">
    <text evidence="3">Belongs to the FliM family.</text>
</comment>
<dbReference type="Proteomes" id="UP000662088">
    <property type="component" value="Unassembled WGS sequence"/>
</dbReference>
<dbReference type="InterPro" id="IPR001543">
    <property type="entry name" value="FliN-like_C"/>
</dbReference>
<keyword evidence="13" id="KW-1185">Reference proteome</keyword>
<dbReference type="InterPro" id="IPR028976">
    <property type="entry name" value="CheC-like_sf"/>
</dbReference>
<comment type="caution">
    <text evidence="12">The sequence shown here is derived from an EMBL/GenBank/DDBJ whole genome shotgun (WGS) entry which is preliminary data.</text>
</comment>
<keyword evidence="7" id="KW-0283">Flagellar rotation</keyword>
<keyword evidence="5" id="KW-1003">Cell membrane</keyword>
<evidence type="ECO:0000256" key="9">
    <source>
        <dbReference type="ARBA" id="ARBA00023143"/>
    </source>
</evidence>
<dbReference type="EMBL" id="JACOOQ010000003">
    <property type="protein sequence ID" value="MBC5639458.1"/>
    <property type="molecule type" value="Genomic_DNA"/>
</dbReference>
<keyword evidence="8" id="KW-0472">Membrane</keyword>
<dbReference type="RefSeq" id="WP_022169229.1">
    <property type="nucleotide sequence ID" value="NZ_JACOOQ010000003.1"/>
</dbReference>
<dbReference type="PIRSF" id="PIRSF002888">
    <property type="entry name" value="FliM"/>
    <property type="match status" value="1"/>
</dbReference>
<dbReference type="PRINTS" id="PR00955">
    <property type="entry name" value="FLGMOTORFLIM"/>
</dbReference>
<dbReference type="Pfam" id="PF02154">
    <property type="entry name" value="FliM"/>
    <property type="match status" value="1"/>
</dbReference>
<accession>A0A8I0DKU2</accession>
<evidence type="ECO:0000256" key="10">
    <source>
        <dbReference type="NCBIfam" id="TIGR01397"/>
    </source>
</evidence>
<evidence type="ECO:0000256" key="1">
    <source>
        <dbReference type="ARBA" id="ARBA00004117"/>
    </source>
</evidence>
<keyword evidence="12" id="KW-0969">Cilium</keyword>
<organism evidence="12 13">
    <name type="scientific">Clostridium lentum</name>
    <dbReference type="NCBI Taxonomy" id="2763037"/>
    <lineage>
        <taxon>Bacteria</taxon>
        <taxon>Bacillati</taxon>
        <taxon>Bacillota</taxon>
        <taxon>Clostridia</taxon>
        <taxon>Eubacteriales</taxon>
        <taxon>Clostridiaceae</taxon>
        <taxon>Clostridium</taxon>
    </lineage>
</organism>
<name>A0A8I0DKU2_9CLOT</name>
<evidence type="ECO:0000256" key="5">
    <source>
        <dbReference type="ARBA" id="ARBA00022475"/>
    </source>
</evidence>
<evidence type="ECO:0000256" key="8">
    <source>
        <dbReference type="ARBA" id="ARBA00023136"/>
    </source>
</evidence>
<feature type="domain" description="Flagellar motor switch protein FliN-like C-terminal" evidence="11">
    <location>
        <begin position="255"/>
        <end position="324"/>
    </location>
</feature>
<dbReference type="SUPFAM" id="SSF103039">
    <property type="entry name" value="CheC-like"/>
    <property type="match status" value="1"/>
</dbReference>
<evidence type="ECO:0000256" key="2">
    <source>
        <dbReference type="ARBA" id="ARBA00004202"/>
    </source>
</evidence>
<reference evidence="12" key="1">
    <citation type="submission" date="2020-08" db="EMBL/GenBank/DDBJ databases">
        <title>Genome public.</title>
        <authorList>
            <person name="Liu C."/>
            <person name="Sun Q."/>
        </authorList>
    </citation>
    <scope>NUCLEOTIDE SEQUENCE</scope>
    <source>
        <strain evidence="12">NSJ-42</strain>
    </source>
</reference>
<dbReference type="InterPro" id="IPR001689">
    <property type="entry name" value="Flag_FliM"/>
</dbReference>
<keyword evidence="12" id="KW-0966">Cell projection</keyword>
<dbReference type="GO" id="GO:0050918">
    <property type="term" value="P:positive chemotaxis"/>
    <property type="evidence" value="ECO:0007669"/>
    <property type="project" value="TreeGrafter"/>
</dbReference>
<evidence type="ECO:0000256" key="3">
    <source>
        <dbReference type="ARBA" id="ARBA00011049"/>
    </source>
</evidence>
<evidence type="ECO:0000313" key="13">
    <source>
        <dbReference type="Proteomes" id="UP000662088"/>
    </source>
</evidence>
<dbReference type="GO" id="GO:0071978">
    <property type="term" value="P:bacterial-type flagellum-dependent swarming motility"/>
    <property type="evidence" value="ECO:0007669"/>
    <property type="project" value="TreeGrafter"/>
</dbReference>
<comment type="subcellular location">
    <subcellularLocation>
        <location evidence="1">Bacterial flagellum basal body</location>
    </subcellularLocation>
    <subcellularLocation>
        <location evidence="2">Cell membrane</location>
        <topology evidence="2">Peripheral membrane protein</topology>
    </subcellularLocation>
</comment>
<keyword evidence="12" id="KW-0282">Flagellum</keyword>
<dbReference type="Gene3D" id="2.30.330.10">
    <property type="entry name" value="SpoA-like"/>
    <property type="match status" value="1"/>
</dbReference>
<sequence>MAEVLSQEEIDALLSALSSGDVEPETIDSVEEDIHKVKQYDFKTPQKFSKDHIRTLEKVHTKFARLISNYLTMQTRKSVKVNVENVEQVPYEEFIRSIPNPTIISYFKLHPMQGNIVMELNPEFGFQILDLLLGGFGVKRGIDKDLTEIEKNILSKVCREIIEQLESGWSEIMEVTPEFESLDTNPTANQTLAPNEPVALISFLVEFGEDSTYINLCIPYLSIEKLLDKLVVEYWLRSSDDEDEEDLVEIIKGTIQPVELKIKAELGKTQINVEEFLDLVVGDVLKLDTKTIEPIKVYVEDELCYSGKPGIIGKMAGVELLDTINKDVKTDE</sequence>
<dbReference type="AlphaFoldDB" id="A0A8I0DKU2"/>
<keyword evidence="6" id="KW-0145">Chemotaxis</keyword>
<evidence type="ECO:0000256" key="4">
    <source>
        <dbReference type="ARBA" id="ARBA00021898"/>
    </source>
</evidence>
<dbReference type="Pfam" id="PF01052">
    <property type="entry name" value="FliMN_C"/>
    <property type="match status" value="1"/>
</dbReference>
<gene>
    <name evidence="12" type="primary">fliM</name>
    <name evidence="12" type="ORF">H8R92_03235</name>
</gene>
<dbReference type="InterPro" id="IPR036429">
    <property type="entry name" value="SpoA-like_sf"/>
</dbReference>
<dbReference type="GO" id="GO:0009425">
    <property type="term" value="C:bacterial-type flagellum basal body"/>
    <property type="evidence" value="ECO:0007669"/>
    <property type="project" value="UniProtKB-SubCell"/>
</dbReference>
<evidence type="ECO:0000256" key="7">
    <source>
        <dbReference type="ARBA" id="ARBA00022779"/>
    </source>
</evidence>
<dbReference type="GO" id="GO:0005886">
    <property type="term" value="C:plasma membrane"/>
    <property type="evidence" value="ECO:0007669"/>
    <property type="project" value="UniProtKB-SubCell"/>
</dbReference>
<proteinExistence type="inferred from homology"/>
<dbReference type="NCBIfam" id="TIGR01397">
    <property type="entry name" value="fliM_switch"/>
    <property type="match status" value="1"/>
</dbReference>
<keyword evidence="9" id="KW-0975">Bacterial flagellum</keyword>
<dbReference type="SUPFAM" id="SSF101801">
    <property type="entry name" value="Surface presentation of antigens (SPOA)"/>
    <property type="match status" value="1"/>
</dbReference>
<dbReference type="PANTHER" id="PTHR30034">
    <property type="entry name" value="FLAGELLAR MOTOR SWITCH PROTEIN FLIM"/>
    <property type="match status" value="1"/>
</dbReference>
<dbReference type="CDD" id="cd17908">
    <property type="entry name" value="FliM"/>
    <property type="match status" value="1"/>
</dbReference>